<keyword evidence="4" id="KW-0378">Hydrolase</keyword>
<dbReference type="EC" id="3.2.1.52" evidence="3"/>
<organism evidence="7 8">
    <name type="scientific">Geodia barretti</name>
    <name type="common">Barrett's horny sponge</name>
    <dbReference type="NCBI Taxonomy" id="519541"/>
    <lineage>
        <taxon>Eukaryota</taxon>
        <taxon>Metazoa</taxon>
        <taxon>Porifera</taxon>
        <taxon>Demospongiae</taxon>
        <taxon>Heteroscleromorpha</taxon>
        <taxon>Tetractinellida</taxon>
        <taxon>Astrophorina</taxon>
        <taxon>Geodiidae</taxon>
        <taxon>Geodia</taxon>
    </lineage>
</organism>
<feature type="active site" description="Proton donor" evidence="5">
    <location>
        <position position="61"/>
    </location>
</feature>
<dbReference type="InterPro" id="IPR015883">
    <property type="entry name" value="Glyco_hydro_20_cat"/>
</dbReference>
<dbReference type="SUPFAM" id="SSF51445">
    <property type="entry name" value="(Trans)glycosidases"/>
    <property type="match status" value="1"/>
</dbReference>
<reference evidence="7" key="1">
    <citation type="submission" date="2023-03" db="EMBL/GenBank/DDBJ databases">
        <authorList>
            <person name="Steffen K."/>
            <person name="Cardenas P."/>
        </authorList>
    </citation>
    <scope>NUCLEOTIDE SEQUENCE</scope>
</reference>
<evidence type="ECO:0000256" key="4">
    <source>
        <dbReference type="ARBA" id="ARBA00022801"/>
    </source>
</evidence>
<evidence type="ECO:0000313" key="8">
    <source>
        <dbReference type="Proteomes" id="UP001174909"/>
    </source>
</evidence>
<dbReference type="GO" id="GO:0030203">
    <property type="term" value="P:glycosaminoglycan metabolic process"/>
    <property type="evidence" value="ECO:0007669"/>
    <property type="project" value="TreeGrafter"/>
</dbReference>
<sequence>KLGGRGIPELLTACYDSSGKPDGTYGPINPVVNTTWEYLGTFFKEVAGVFPDPYLHLGGDEVSFSCWESNPVIQQWMKDHGYTDYSKVEQYHETTLLDLVARLNKQYIVWQEIFDNGLEVLPNTVIDVWKKGWEDEMKRVTASGLHAILSTCWYLNDISYGADWTKYYQCDPQNFNGTKEEQELVVGGHCCLWGEFVDSTNFLTRYWPRAGAVGERLWSPASVTDVNDAGVRLHNFRCRMLSRGIPAEPPDGPSFCTTEWNGITPPS</sequence>
<dbReference type="AlphaFoldDB" id="A0AA35RAA8"/>
<dbReference type="GO" id="GO:0005975">
    <property type="term" value="P:carbohydrate metabolic process"/>
    <property type="evidence" value="ECO:0007669"/>
    <property type="project" value="InterPro"/>
</dbReference>
<dbReference type="PANTHER" id="PTHR22600">
    <property type="entry name" value="BETA-HEXOSAMINIDASE"/>
    <property type="match status" value="1"/>
</dbReference>
<evidence type="ECO:0000256" key="5">
    <source>
        <dbReference type="PIRSR" id="PIRSR625705-1"/>
    </source>
</evidence>
<dbReference type="InterPro" id="IPR025705">
    <property type="entry name" value="Beta_hexosaminidase_sua/sub"/>
</dbReference>
<proteinExistence type="inferred from homology"/>
<dbReference type="PANTHER" id="PTHR22600:SF21">
    <property type="entry name" value="BETA-HEXOSAMINIDASE A"/>
    <property type="match status" value="1"/>
</dbReference>
<dbReference type="InterPro" id="IPR017853">
    <property type="entry name" value="GH"/>
</dbReference>
<feature type="non-terminal residue" evidence="7">
    <location>
        <position position="267"/>
    </location>
</feature>
<feature type="domain" description="Glycoside hydrolase family 20 catalytic" evidence="6">
    <location>
        <begin position="24"/>
        <end position="220"/>
    </location>
</feature>
<evidence type="ECO:0000256" key="1">
    <source>
        <dbReference type="ARBA" id="ARBA00001231"/>
    </source>
</evidence>
<dbReference type="EMBL" id="CASHTH010000760">
    <property type="protein sequence ID" value="CAI8007267.1"/>
    <property type="molecule type" value="Genomic_DNA"/>
</dbReference>
<protein>
    <recommendedName>
        <fullName evidence="3">beta-N-acetylhexosaminidase</fullName>
        <ecNumber evidence="3">3.2.1.52</ecNumber>
    </recommendedName>
</protein>
<dbReference type="Pfam" id="PF00728">
    <property type="entry name" value="Glyco_hydro_20"/>
    <property type="match status" value="1"/>
</dbReference>
<gene>
    <name evidence="7" type="ORF">GBAR_LOCUS5124</name>
</gene>
<dbReference type="GO" id="GO:0016020">
    <property type="term" value="C:membrane"/>
    <property type="evidence" value="ECO:0007669"/>
    <property type="project" value="TreeGrafter"/>
</dbReference>
<evidence type="ECO:0000256" key="3">
    <source>
        <dbReference type="ARBA" id="ARBA00012663"/>
    </source>
</evidence>
<comment type="caution">
    <text evidence="7">The sequence shown here is derived from an EMBL/GenBank/DDBJ whole genome shotgun (WGS) entry which is preliminary data.</text>
</comment>
<evidence type="ECO:0000259" key="6">
    <source>
        <dbReference type="Pfam" id="PF00728"/>
    </source>
</evidence>
<dbReference type="Proteomes" id="UP001174909">
    <property type="component" value="Unassembled WGS sequence"/>
</dbReference>
<evidence type="ECO:0000313" key="7">
    <source>
        <dbReference type="EMBL" id="CAI8007267.1"/>
    </source>
</evidence>
<comment type="catalytic activity">
    <reaction evidence="1">
        <text>Hydrolysis of terminal non-reducing N-acetyl-D-hexosamine residues in N-acetyl-beta-D-hexosaminides.</text>
        <dbReference type="EC" id="3.2.1.52"/>
    </reaction>
</comment>
<accession>A0AA35RAA8</accession>
<dbReference type="PRINTS" id="PR00738">
    <property type="entry name" value="GLHYDRLASE20"/>
</dbReference>
<dbReference type="GO" id="GO:0006689">
    <property type="term" value="P:ganglioside catabolic process"/>
    <property type="evidence" value="ECO:0007669"/>
    <property type="project" value="TreeGrafter"/>
</dbReference>
<evidence type="ECO:0000256" key="2">
    <source>
        <dbReference type="ARBA" id="ARBA00006285"/>
    </source>
</evidence>
<name>A0AA35RAA8_GEOBA</name>
<comment type="similarity">
    <text evidence="2">Belongs to the glycosyl hydrolase 20 family.</text>
</comment>
<dbReference type="Gene3D" id="3.20.20.80">
    <property type="entry name" value="Glycosidases"/>
    <property type="match status" value="1"/>
</dbReference>
<dbReference type="GO" id="GO:0004563">
    <property type="term" value="F:beta-N-acetylhexosaminidase activity"/>
    <property type="evidence" value="ECO:0007669"/>
    <property type="project" value="UniProtKB-EC"/>
</dbReference>
<dbReference type="GO" id="GO:0005764">
    <property type="term" value="C:lysosome"/>
    <property type="evidence" value="ECO:0007669"/>
    <property type="project" value="TreeGrafter"/>
</dbReference>
<keyword evidence="8" id="KW-1185">Reference proteome</keyword>